<dbReference type="SUPFAM" id="SSF54909">
    <property type="entry name" value="Dimeric alpha+beta barrel"/>
    <property type="match status" value="1"/>
</dbReference>
<gene>
    <name evidence="2" type="ORF">D0Z07_2138</name>
</gene>
<evidence type="ECO:0000313" key="2">
    <source>
        <dbReference type="EMBL" id="KAG0651310.1"/>
    </source>
</evidence>
<feature type="domain" description="Stress-response A/B barrel" evidence="1">
    <location>
        <begin position="3"/>
        <end position="97"/>
    </location>
</feature>
<dbReference type="InterPro" id="IPR011008">
    <property type="entry name" value="Dimeric_a/b-barrel"/>
</dbReference>
<accession>A0A9P6VPH9</accession>
<dbReference type="InterPro" id="IPR013097">
    <property type="entry name" value="Dabb"/>
</dbReference>
<reference evidence="2" key="1">
    <citation type="submission" date="2019-07" db="EMBL/GenBank/DDBJ databases">
        <title>Hyphodiscus hymeniophilus genome sequencing and assembly.</title>
        <authorList>
            <person name="Kramer G."/>
            <person name="Nodwell J."/>
        </authorList>
    </citation>
    <scope>NUCLEOTIDE SEQUENCE</scope>
    <source>
        <strain evidence="2">ATCC 34498</strain>
    </source>
</reference>
<proteinExistence type="predicted"/>
<evidence type="ECO:0000313" key="3">
    <source>
        <dbReference type="Proteomes" id="UP000785200"/>
    </source>
</evidence>
<name>A0A9P6VPH9_9HELO</name>
<organism evidence="2 3">
    <name type="scientific">Hyphodiscus hymeniophilus</name>
    <dbReference type="NCBI Taxonomy" id="353542"/>
    <lineage>
        <taxon>Eukaryota</taxon>
        <taxon>Fungi</taxon>
        <taxon>Dikarya</taxon>
        <taxon>Ascomycota</taxon>
        <taxon>Pezizomycotina</taxon>
        <taxon>Leotiomycetes</taxon>
        <taxon>Helotiales</taxon>
        <taxon>Hyphodiscaceae</taxon>
        <taxon>Hyphodiscus</taxon>
    </lineage>
</organism>
<dbReference type="Proteomes" id="UP000785200">
    <property type="component" value="Unassembled WGS sequence"/>
</dbReference>
<dbReference type="Pfam" id="PF07876">
    <property type="entry name" value="Dabb"/>
    <property type="match status" value="1"/>
</dbReference>
<dbReference type="EMBL" id="VNKQ01000004">
    <property type="protein sequence ID" value="KAG0651310.1"/>
    <property type="molecule type" value="Genomic_DNA"/>
</dbReference>
<dbReference type="AlphaFoldDB" id="A0A9P6VPH9"/>
<dbReference type="SMART" id="SM00886">
    <property type="entry name" value="Dabb"/>
    <property type="match status" value="1"/>
</dbReference>
<dbReference type="Gene3D" id="3.30.70.100">
    <property type="match status" value="1"/>
</dbReference>
<protein>
    <recommendedName>
        <fullName evidence="1">Stress-response A/B barrel domain-containing protein</fullName>
    </recommendedName>
</protein>
<keyword evidence="3" id="KW-1185">Reference proteome</keyword>
<sequence length="100" mass="11439">MPIVHILFLKFKRTQYPETVQKLSKQIVDLKDTCVHLQTHKPYITTGKGGVNNIPKAHAFKDEADRAYFLDKDLSHQDFIAAISKESDDYLVLDSTPGFF</sequence>
<comment type="caution">
    <text evidence="2">The sequence shown here is derived from an EMBL/GenBank/DDBJ whole genome shotgun (WGS) entry which is preliminary data.</text>
</comment>
<evidence type="ECO:0000259" key="1">
    <source>
        <dbReference type="SMART" id="SM00886"/>
    </source>
</evidence>
<dbReference type="OrthoDB" id="1601230at2759"/>